<dbReference type="AlphaFoldDB" id="A0A0J6T0U8"/>
<dbReference type="OrthoDB" id="121208at2"/>
<organism evidence="2">
    <name type="scientific">Methylobacterium aquaticum</name>
    <dbReference type="NCBI Taxonomy" id="270351"/>
    <lineage>
        <taxon>Bacteria</taxon>
        <taxon>Pseudomonadati</taxon>
        <taxon>Pseudomonadota</taxon>
        <taxon>Alphaproteobacteria</taxon>
        <taxon>Hyphomicrobiales</taxon>
        <taxon>Methylobacteriaceae</taxon>
        <taxon>Methylobacterium</taxon>
    </lineage>
</organism>
<dbReference type="Pfam" id="PF03625">
    <property type="entry name" value="DUF302"/>
    <property type="match status" value="1"/>
</dbReference>
<comment type="caution">
    <text evidence="2">The sequence shown here is derived from an EMBL/GenBank/DDBJ whole genome shotgun (WGS) entry which is preliminary data.</text>
</comment>
<reference evidence="2" key="1">
    <citation type="submission" date="2015-03" db="EMBL/GenBank/DDBJ databases">
        <title>Genome sequencing of Methylobacterium aquaticum DSM16371 type strain.</title>
        <authorList>
            <person name="Chaudhry V."/>
            <person name="Patil P.B."/>
        </authorList>
    </citation>
    <scope>NUCLEOTIDE SEQUENCE [LARGE SCALE GENOMIC DNA]</scope>
    <source>
        <strain evidence="2">DSM 16371</strain>
    </source>
</reference>
<evidence type="ECO:0000313" key="2">
    <source>
        <dbReference type="EMBL" id="KMO39213.1"/>
    </source>
</evidence>
<protein>
    <recommendedName>
        <fullName evidence="1">DUF302 domain-containing protein</fullName>
    </recommendedName>
</protein>
<sequence length="166" mass="18108">MIQELHVQHVEHVTTQSFEKVVAAFEDAVGSIDEVGWPALPGSAHDEGEFRSRVEKHLGPSGFTRFLTLDHGDWLKLYGQDAKVMMYTLGNPLIAITMLRHDIRAGLNVPVRLVIYCDETSATTRLAYDVPSTLMSNIADEACLAAARSLDAKLAALAEQVTGTTA</sequence>
<dbReference type="InterPro" id="IPR035923">
    <property type="entry name" value="TT1751-like_sf"/>
</dbReference>
<gene>
    <name evidence="2" type="ORF">VP06_04850</name>
</gene>
<dbReference type="RefSeq" id="WP_048462711.1">
    <property type="nucleotide sequence ID" value="NZ_LABX01000034.1"/>
</dbReference>
<dbReference type="InterPro" id="IPR005180">
    <property type="entry name" value="DUF302"/>
</dbReference>
<evidence type="ECO:0000259" key="1">
    <source>
        <dbReference type="Pfam" id="PF03625"/>
    </source>
</evidence>
<dbReference type="SUPFAM" id="SSF103247">
    <property type="entry name" value="TT1751-like"/>
    <property type="match status" value="1"/>
</dbReference>
<name>A0A0J6T0U8_9HYPH</name>
<dbReference type="Proteomes" id="UP000035929">
    <property type="component" value="Unassembled WGS sequence"/>
</dbReference>
<feature type="domain" description="DUF302" evidence="1">
    <location>
        <begin position="69"/>
        <end position="129"/>
    </location>
</feature>
<dbReference type="EMBL" id="LABX01000034">
    <property type="protein sequence ID" value="KMO39213.1"/>
    <property type="molecule type" value="Genomic_DNA"/>
</dbReference>
<proteinExistence type="predicted"/>
<dbReference type="Gene3D" id="3.30.310.70">
    <property type="entry name" value="TT1751-like domain"/>
    <property type="match status" value="1"/>
</dbReference>
<accession>A0A0J6T0U8</accession>
<dbReference type="CDD" id="cd14797">
    <property type="entry name" value="DUF302"/>
    <property type="match status" value="1"/>
</dbReference>
<dbReference type="PATRIC" id="fig|270351.6.peg.5034"/>